<organism evidence="6">
    <name type="scientific">Hymenolepis diminuta</name>
    <name type="common">Rat tapeworm</name>
    <dbReference type="NCBI Taxonomy" id="6216"/>
    <lineage>
        <taxon>Eukaryota</taxon>
        <taxon>Metazoa</taxon>
        <taxon>Spiralia</taxon>
        <taxon>Lophotrochozoa</taxon>
        <taxon>Platyhelminthes</taxon>
        <taxon>Cestoda</taxon>
        <taxon>Eucestoda</taxon>
        <taxon>Cyclophyllidea</taxon>
        <taxon>Hymenolepididae</taxon>
        <taxon>Hymenolepis</taxon>
    </lineage>
</organism>
<dbReference type="Gene3D" id="2.160.20.70">
    <property type="match status" value="1"/>
</dbReference>
<comment type="similarity">
    <text evidence="1">Belongs to the TBCC family.</text>
</comment>
<dbReference type="InterPro" id="IPR016098">
    <property type="entry name" value="CAP/MinC_C"/>
</dbReference>
<dbReference type="EMBL" id="UYSG01000072">
    <property type="protein sequence ID" value="VDL16609.1"/>
    <property type="molecule type" value="Genomic_DNA"/>
</dbReference>
<evidence type="ECO:0000256" key="1">
    <source>
        <dbReference type="ARBA" id="ARBA00008848"/>
    </source>
</evidence>
<dbReference type="GO" id="GO:0031616">
    <property type="term" value="C:spindle pole centrosome"/>
    <property type="evidence" value="ECO:0007669"/>
    <property type="project" value="TreeGrafter"/>
</dbReference>
<dbReference type="PANTHER" id="PTHR16052">
    <property type="entry name" value="TBCC DOMAIN-CONTAINING PROTEIN 1"/>
    <property type="match status" value="1"/>
</dbReference>
<dbReference type="Pfam" id="PF07986">
    <property type="entry name" value="TBCC"/>
    <property type="match status" value="1"/>
</dbReference>
<dbReference type="InterPro" id="IPR017901">
    <property type="entry name" value="C-CAP_CF_C-like"/>
</dbReference>
<sequence>MEYGLSKPLSLWPRSEVFSFGVFPMQPHPRLSISNIKKLIIYAKTKNNSGTSNLKYGIWKHVACNKLNFTEDVAWTYFETCLVMSCQKMEHIVNMETVLAEMFLCEAQLLESAKLQQSVDLYTFAIFLYINQICKVSLRSSVASVSGEWPGSPSKGSDFLPRSATRIFKNTSEQHQLEFVSEYILDILEILSDPNESPNSRAGDKSVPLSALDALSYLFEGTVDRLSTIKPLRDILLDPLCITHVGYDKSKKTFSMRCLYSWMRANLCQYPYSVESCLLNGTPIQWGSSSSSSKSPRRPRIVTNVQQLPPSTGFRGNKLVVAEMLHKQFIARASRFLKYSTVKIHRATSSFIYLLVPLRCVALDRCRSSTIVLGPIESTLTITDCEDCVIIAPTRRVVIRTSRRLTLHLLCATRPLLLQTATVSSLPSATAIDPHSCPPSPLGVVTRRRNPLNNEDIVFAPFHTNYPELRHHLDKASLDCNVNYWDRPLLFGSDFWRSDTSQNHSIGVWSLLSPENFFPFNIPLAPLMANEEALAQTGNIGDIGGSSSGSNRAMCVKQRAYDVCRGTIVGTASESIDGSLLNGYGLNGGENELENFDSSIKGSRLLIPLPSTYADAVRKRRAAYDNWRRTIAARLSADDSAFFSECVEAQFKSWLVETGALKQLKLLDMAASSGVSGKHSHGQRQENTDDYTVAPRRSIPKQSHRHSMINSTAV</sequence>
<dbReference type="PANTHER" id="PTHR16052:SF0">
    <property type="entry name" value="TBCC DOMAIN-CONTAINING PROTEIN 1"/>
    <property type="match status" value="1"/>
</dbReference>
<evidence type="ECO:0000256" key="2">
    <source>
        <dbReference type="SAM" id="MobiDB-lite"/>
    </source>
</evidence>
<dbReference type="InterPro" id="IPR039589">
    <property type="entry name" value="TBCC1"/>
</dbReference>
<dbReference type="OrthoDB" id="427777at2759"/>
<evidence type="ECO:0000313" key="6">
    <source>
        <dbReference type="WBParaSite" id="HDID_0000053801-mRNA-1"/>
    </source>
</evidence>
<dbReference type="STRING" id="6216.A0A0R3S8P6"/>
<dbReference type="GO" id="GO:0051684">
    <property type="term" value="P:maintenance of Golgi location"/>
    <property type="evidence" value="ECO:0007669"/>
    <property type="project" value="TreeGrafter"/>
</dbReference>
<dbReference type="Proteomes" id="UP000274504">
    <property type="component" value="Unassembled WGS sequence"/>
</dbReference>
<evidence type="ECO:0000259" key="3">
    <source>
        <dbReference type="PROSITE" id="PS51329"/>
    </source>
</evidence>
<protein>
    <submittedName>
        <fullName evidence="6">C-CAP/cofactor C-like domain-containing protein</fullName>
    </submittedName>
</protein>
<dbReference type="GO" id="GO:0051661">
    <property type="term" value="P:maintenance of centrosome location"/>
    <property type="evidence" value="ECO:0007669"/>
    <property type="project" value="TreeGrafter"/>
</dbReference>
<dbReference type="AlphaFoldDB" id="A0A0R3S8P6"/>
<feature type="domain" description="C-CAP/cofactor C-like" evidence="3">
    <location>
        <begin position="309"/>
        <end position="439"/>
    </location>
</feature>
<accession>A0A0R3S8P6</accession>
<evidence type="ECO:0000313" key="5">
    <source>
        <dbReference type="Proteomes" id="UP000274504"/>
    </source>
</evidence>
<gene>
    <name evidence="4" type="ORF">HDID_LOCUS539</name>
</gene>
<proteinExistence type="inferred from homology"/>
<feature type="region of interest" description="Disordered" evidence="2">
    <location>
        <begin position="675"/>
        <end position="714"/>
    </location>
</feature>
<dbReference type="PROSITE" id="PS51329">
    <property type="entry name" value="C_CAP_COFACTOR_C"/>
    <property type="match status" value="1"/>
</dbReference>
<reference evidence="6" key="1">
    <citation type="submission" date="2016-04" db="UniProtKB">
        <authorList>
            <consortium name="WormBaseParasite"/>
        </authorList>
    </citation>
    <scope>IDENTIFICATION</scope>
</reference>
<reference evidence="4 5" key="2">
    <citation type="submission" date="2018-11" db="EMBL/GenBank/DDBJ databases">
        <authorList>
            <consortium name="Pathogen Informatics"/>
        </authorList>
    </citation>
    <scope>NUCLEOTIDE SEQUENCE [LARGE SCALE GENOMIC DNA]</scope>
</reference>
<dbReference type="InterPro" id="IPR012945">
    <property type="entry name" value="Tubulin-bd_cofactor_C_dom"/>
</dbReference>
<feature type="compositionally biased region" description="Basic residues" evidence="2">
    <location>
        <begin position="698"/>
        <end position="707"/>
    </location>
</feature>
<name>A0A0R3S8P6_HYMDI</name>
<dbReference type="WBParaSite" id="HDID_0000053801-mRNA-1">
    <property type="protein sequence ID" value="HDID_0000053801-mRNA-1"/>
    <property type="gene ID" value="HDID_0000053801"/>
</dbReference>
<evidence type="ECO:0000313" key="4">
    <source>
        <dbReference type="EMBL" id="VDL16609.1"/>
    </source>
</evidence>